<keyword evidence="3" id="KW-0472">Membrane</keyword>
<proteinExistence type="inferred from homology"/>
<dbReference type="AlphaFoldDB" id="A0A9D1TVL5"/>
<dbReference type="Proteomes" id="UP000823934">
    <property type="component" value="Unassembled WGS sequence"/>
</dbReference>
<evidence type="ECO:0000256" key="2">
    <source>
        <dbReference type="RuleBase" id="RU003793"/>
    </source>
</evidence>
<feature type="transmembrane region" description="Helical" evidence="3">
    <location>
        <begin position="9"/>
        <end position="30"/>
    </location>
</feature>
<dbReference type="EMBL" id="DXHP01000174">
    <property type="protein sequence ID" value="HIW07234.1"/>
    <property type="molecule type" value="Genomic_DNA"/>
</dbReference>
<comment type="caution">
    <text evidence="5">The sequence shown here is derived from an EMBL/GenBank/DDBJ whole genome shotgun (WGS) entry which is preliminary data.</text>
</comment>
<protein>
    <submittedName>
        <fullName evidence="5">A24 family peptidase</fullName>
    </submittedName>
</protein>
<dbReference type="GO" id="GO:0004190">
    <property type="term" value="F:aspartic-type endopeptidase activity"/>
    <property type="evidence" value="ECO:0007669"/>
    <property type="project" value="InterPro"/>
</dbReference>
<dbReference type="PANTHER" id="PTHR30487">
    <property type="entry name" value="TYPE 4 PREPILIN-LIKE PROTEINS LEADER PEPTIDE-PROCESSING ENZYME"/>
    <property type="match status" value="1"/>
</dbReference>
<dbReference type="GO" id="GO:0006465">
    <property type="term" value="P:signal peptide processing"/>
    <property type="evidence" value="ECO:0007669"/>
    <property type="project" value="TreeGrafter"/>
</dbReference>
<dbReference type="GO" id="GO:0005886">
    <property type="term" value="C:plasma membrane"/>
    <property type="evidence" value="ECO:0007669"/>
    <property type="project" value="TreeGrafter"/>
</dbReference>
<feature type="transmembrane region" description="Helical" evidence="3">
    <location>
        <begin position="97"/>
        <end position="114"/>
    </location>
</feature>
<sequence>MISLDIEEITLISLTPFVMMMVYVWLWYIRIAAIGSTLQSCWNLLAGYFLSLSLSILWVFLLRQAEIEPCFGDVVFLGFIIPLMLFDQRYYLLPDPAVFGLLWLGIFLAYLGYSPQDLDQSILGVIFGYSLMIAIYWLGYWRYRREAVGRGDVKFSAAVGAWIGVESIFNFLFFSALIGLVWAMFTWFKHKNIVKEGIPFGPSLGISGIIFYFIARFMTPY</sequence>
<comment type="similarity">
    <text evidence="1 2">Belongs to the peptidase A24 family.</text>
</comment>
<keyword evidence="3" id="KW-0812">Transmembrane</keyword>
<accession>A0A9D1TVL5</accession>
<evidence type="ECO:0000256" key="1">
    <source>
        <dbReference type="ARBA" id="ARBA00005801"/>
    </source>
</evidence>
<feature type="transmembrane region" description="Helical" evidence="3">
    <location>
        <begin position="159"/>
        <end position="185"/>
    </location>
</feature>
<reference evidence="5" key="2">
    <citation type="submission" date="2021-04" db="EMBL/GenBank/DDBJ databases">
        <authorList>
            <person name="Gilroy R."/>
        </authorList>
    </citation>
    <scope>NUCLEOTIDE SEQUENCE</scope>
    <source>
        <strain evidence="5">CHK160-9182</strain>
    </source>
</reference>
<organism evidence="5 6">
    <name type="scientific">Candidatus Ignatzschineria merdigallinarum</name>
    <dbReference type="NCBI Taxonomy" id="2838621"/>
    <lineage>
        <taxon>Bacteria</taxon>
        <taxon>Pseudomonadati</taxon>
        <taxon>Pseudomonadota</taxon>
        <taxon>Gammaproteobacteria</taxon>
        <taxon>Cardiobacteriales</taxon>
        <taxon>Ignatzschineriaceae</taxon>
        <taxon>Ignatzschineria</taxon>
    </lineage>
</organism>
<evidence type="ECO:0000256" key="3">
    <source>
        <dbReference type="SAM" id="Phobius"/>
    </source>
</evidence>
<dbReference type="PANTHER" id="PTHR30487:SF0">
    <property type="entry name" value="PREPILIN LEADER PEPTIDASE_N-METHYLTRANSFERASE-RELATED"/>
    <property type="match status" value="1"/>
</dbReference>
<feature type="transmembrane region" description="Helical" evidence="3">
    <location>
        <begin position="42"/>
        <end position="62"/>
    </location>
</feature>
<reference evidence="5" key="1">
    <citation type="journal article" date="2021" name="PeerJ">
        <title>Extensive microbial diversity within the chicken gut microbiome revealed by metagenomics and culture.</title>
        <authorList>
            <person name="Gilroy R."/>
            <person name="Ravi A."/>
            <person name="Getino M."/>
            <person name="Pursley I."/>
            <person name="Horton D.L."/>
            <person name="Alikhan N.F."/>
            <person name="Baker D."/>
            <person name="Gharbi K."/>
            <person name="Hall N."/>
            <person name="Watson M."/>
            <person name="Adriaenssens E.M."/>
            <person name="Foster-Nyarko E."/>
            <person name="Jarju S."/>
            <person name="Secka A."/>
            <person name="Antonio M."/>
            <person name="Oren A."/>
            <person name="Chaudhuri R.R."/>
            <person name="La Ragione R."/>
            <person name="Hildebrand F."/>
            <person name="Pallen M.J."/>
        </authorList>
    </citation>
    <scope>NUCLEOTIDE SEQUENCE</scope>
    <source>
        <strain evidence="5">CHK160-9182</strain>
    </source>
</reference>
<evidence type="ECO:0000313" key="5">
    <source>
        <dbReference type="EMBL" id="HIW07234.1"/>
    </source>
</evidence>
<feature type="domain" description="Prepilin type IV endopeptidase peptidase" evidence="4">
    <location>
        <begin position="75"/>
        <end position="183"/>
    </location>
</feature>
<name>A0A9D1TVL5_9GAMM</name>
<evidence type="ECO:0000259" key="4">
    <source>
        <dbReference type="Pfam" id="PF01478"/>
    </source>
</evidence>
<dbReference type="Gene3D" id="1.20.120.1220">
    <property type="match status" value="1"/>
</dbReference>
<dbReference type="PRINTS" id="PR00864">
    <property type="entry name" value="PREPILNPTASE"/>
</dbReference>
<evidence type="ECO:0000313" key="6">
    <source>
        <dbReference type="Proteomes" id="UP000823934"/>
    </source>
</evidence>
<dbReference type="InterPro" id="IPR050882">
    <property type="entry name" value="Prepilin_peptidase/N-MTase"/>
</dbReference>
<feature type="transmembrane region" description="Helical" evidence="3">
    <location>
        <begin position="197"/>
        <end position="215"/>
    </location>
</feature>
<feature type="transmembrane region" description="Helical" evidence="3">
    <location>
        <begin position="74"/>
        <end position="91"/>
    </location>
</feature>
<feature type="transmembrane region" description="Helical" evidence="3">
    <location>
        <begin position="121"/>
        <end position="139"/>
    </location>
</feature>
<keyword evidence="3" id="KW-1133">Transmembrane helix</keyword>
<dbReference type="InterPro" id="IPR000045">
    <property type="entry name" value="Prepilin_IV_endopep_pep"/>
</dbReference>
<dbReference type="Pfam" id="PF01478">
    <property type="entry name" value="Peptidase_A24"/>
    <property type="match status" value="1"/>
</dbReference>
<gene>
    <name evidence="5" type="ORF">H9889_07935</name>
</gene>
<dbReference type="InterPro" id="IPR014032">
    <property type="entry name" value="Peptidase_A24A_bac"/>
</dbReference>